<organism evidence="4 5">
    <name type="scientific">Hydrogenophaga electricum</name>
    <dbReference type="NCBI Taxonomy" id="1230953"/>
    <lineage>
        <taxon>Bacteria</taxon>
        <taxon>Pseudomonadati</taxon>
        <taxon>Pseudomonadota</taxon>
        <taxon>Betaproteobacteria</taxon>
        <taxon>Burkholderiales</taxon>
        <taxon>Comamonadaceae</taxon>
        <taxon>Hydrogenophaga</taxon>
    </lineage>
</organism>
<evidence type="ECO:0000256" key="2">
    <source>
        <dbReference type="ARBA" id="ARBA00023002"/>
    </source>
</evidence>
<dbReference type="CDD" id="cd05233">
    <property type="entry name" value="SDR_c"/>
    <property type="match status" value="1"/>
</dbReference>
<evidence type="ECO:0000313" key="4">
    <source>
        <dbReference type="EMBL" id="GLS16862.1"/>
    </source>
</evidence>
<keyword evidence="2" id="KW-0560">Oxidoreductase</keyword>
<dbReference type="Proteomes" id="UP001156903">
    <property type="component" value="Unassembled WGS sequence"/>
</dbReference>
<dbReference type="Gene3D" id="3.40.50.720">
    <property type="entry name" value="NAD(P)-binding Rossmann-like Domain"/>
    <property type="match status" value="1"/>
</dbReference>
<dbReference type="InterPro" id="IPR020904">
    <property type="entry name" value="Sc_DH/Rdtase_CS"/>
</dbReference>
<evidence type="ECO:0000256" key="3">
    <source>
        <dbReference type="RuleBase" id="RU000363"/>
    </source>
</evidence>
<gene>
    <name evidence="4" type="ORF">GCM10007935_43080</name>
</gene>
<protein>
    <submittedName>
        <fullName evidence="4">2-hydroxycyclohexane-1-carbonyl-CoA dehydrogenase</fullName>
    </submittedName>
</protein>
<comment type="caution">
    <text evidence="4">The sequence shown here is derived from an EMBL/GenBank/DDBJ whole genome shotgun (WGS) entry which is preliminary data.</text>
</comment>
<dbReference type="RefSeq" id="WP_284309512.1">
    <property type="nucleotide sequence ID" value="NZ_BSPB01000093.1"/>
</dbReference>
<dbReference type="InterPro" id="IPR036291">
    <property type="entry name" value="NAD(P)-bd_dom_sf"/>
</dbReference>
<dbReference type="SUPFAM" id="SSF51735">
    <property type="entry name" value="NAD(P)-binding Rossmann-fold domains"/>
    <property type="match status" value="1"/>
</dbReference>
<dbReference type="InterPro" id="IPR002347">
    <property type="entry name" value="SDR_fam"/>
</dbReference>
<dbReference type="PRINTS" id="PR00081">
    <property type="entry name" value="GDHRDH"/>
</dbReference>
<keyword evidence="5" id="KW-1185">Reference proteome</keyword>
<sequence>MNLPFEGRYAVITGAGSGIGKETARVLAERGAQGLLLADLNLAGATEVAQDVAAATGCTCLPYQLDVARPDQIEAMFAFVAERFGRVDVLVNGAGVCTYLPVEELDAQKWGRVMDINLKGSYLCARSAILQMKRQRSGKIVNIASVAARIGGVASGVDYVASKGGVLSMTYALAKACMGHGINVNGVAPGVIDTPLISGHDYPEGTIIGQPRDVANVIAFLASDDARHVQGCTIDVNGGLYMH</sequence>
<dbReference type="PANTHER" id="PTHR42760:SF133">
    <property type="entry name" value="3-OXOACYL-[ACYL-CARRIER-PROTEIN] REDUCTASE"/>
    <property type="match status" value="1"/>
</dbReference>
<reference evidence="5" key="1">
    <citation type="journal article" date="2019" name="Int. J. Syst. Evol. Microbiol.">
        <title>The Global Catalogue of Microorganisms (GCM) 10K type strain sequencing project: providing services to taxonomists for standard genome sequencing and annotation.</title>
        <authorList>
            <consortium name="The Broad Institute Genomics Platform"/>
            <consortium name="The Broad Institute Genome Sequencing Center for Infectious Disease"/>
            <person name="Wu L."/>
            <person name="Ma J."/>
        </authorList>
    </citation>
    <scope>NUCLEOTIDE SEQUENCE [LARGE SCALE GENOMIC DNA]</scope>
    <source>
        <strain evidence="5">NBRC 109341</strain>
    </source>
</reference>
<comment type="similarity">
    <text evidence="1 3">Belongs to the short-chain dehydrogenases/reductases (SDR) family.</text>
</comment>
<name>A0ABQ6C927_9BURK</name>
<dbReference type="PANTHER" id="PTHR42760">
    <property type="entry name" value="SHORT-CHAIN DEHYDROGENASES/REDUCTASES FAMILY MEMBER"/>
    <property type="match status" value="1"/>
</dbReference>
<evidence type="ECO:0000313" key="5">
    <source>
        <dbReference type="Proteomes" id="UP001156903"/>
    </source>
</evidence>
<evidence type="ECO:0000256" key="1">
    <source>
        <dbReference type="ARBA" id="ARBA00006484"/>
    </source>
</evidence>
<accession>A0ABQ6C927</accession>
<dbReference type="PRINTS" id="PR00080">
    <property type="entry name" value="SDRFAMILY"/>
</dbReference>
<dbReference type="EMBL" id="BSPB01000093">
    <property type="protein sequence ID" value="GLS16862.1"/>
    <property type="molecule type" value="Genomic_DNA"/>
</dbReference>
<dbReference type="Pfam" id="PF00106">
    <property type="entry name" value="adh_short"/>
    <property type="match status" value="1"/>
</dbReference>
<dbReference type="PROSITE" id="PS00061">
    <property type="entry name" value="ADH_SHORT"/>
    <property type="match status" value="1"/>
</dbReference>
<proteinExistence type="inferred from homology"/>